<name>A0A1S3WNH0_ERIEU</name>
<feature type="region of interest" description="Disordered" evidence="2">
    <location>
        <begin position="117"/>
        <end position="146"/>
    </location>
</feature>
<evidence type="ECO:0000256" key="2">
    <source>
        <dbReference type="SAM" id="MobiDB-lite"/>
    </source>
</evidence>
<feature type="signal peptide" evidence="3">
    <location>
        <begin position="1"/>
        <end position="23"/>
    </location>
</feature>
<dbReference type="RefSeq" id="XP_016047921.1">
    <property type="nucleotide sequence ID" value="XM_016192435.2"/>
</dbReference>
<dbReference type="eggNOG" id="ENOG502S8D1">
    <property type="taxonomic scope" value="Eukaryota"/>
</dbReference>
<dbReference type="CTD" id="6370"/>
<evidence type="ECO:0000313" key="5">
    <source>
        <dbReference type="Proteomes" id="UP001652624"/>
    </source>
</evidence>
<feature type="domain" description="Chemokine interleukin-8-like" evidence="4">
    <location>
        <begin position="27"/>
        <end position="89"/>
    </location>
</feature>
<dbReference type="InterPro" id="IPR036048">
    <property type="entry name" value="Interleukin_8-like_sf"/>
</dbReference>
<evidence type="ECO:0000259" key="4">
    <source>
        <dbReference type="SMART" id="SM00199"/>
    </source>
</evidence>
<gene>
    <name evidence="6" type="primary">CCL25</name>
</gene>
<dbReference type="GO" id="GO:0005615">
    <property type="term" value="C:extracellular space"/>
    <property type="evidence" value="ECO:0007669"/>
    <property type="project" value="UniProtKB-KW"/>
</dbReference>
<feature type="chain" id="PRO_5010204659" evidence="3">
    <location>
        <begin position="24"/>
        <end position="146"/>
    </location>
</feature>
<keyword evidence="5" id="KW-1185">Reference proteome</keyword>
<reference evidence="6" key="1">
    <citation type="submission" date="2025-08" db="UniProtKB">
        <authorList>
            <consortium name="RefSeq"/>
        </authorList>
    </citation>
    <scope>IDENTIFICATION</scope>
</reference>
<keyword evidence="1" id="KW-0202">Cytokine</keyword>
<dbReference type="SMART" id="SM00199">
    <property type="entry name" value="SCY"/>
    <property type="match status" value="1"/>
</dbReference>
<dbReference type="GeneID" id="103122267"/>
<dbReference type="SUPFAM" id="SSF54117">
    <property type="entry name" value="Interleukin 8-like chemokines"/>
    <property type="match status" value="1"/>
</dbReference>
<dbReference type="GO" id="GO:0006955">
    <property type="term" value="P:immune response"/>
    <property type="evidence" value="ECO:0007669"/>
    <property type="project" value="InterPro"/>
</dbReference>
<evidence type="ECO:0000256" key="1">
    <source>
        <dbReference type="ARBA" id="ARBA00022514"/>
    </source>
</evidence>
<dbReference type="InParanoid" id="A0A1S3WNH0"/>
<dbReference type="Gene3D" id="2.40.50.40">
    <property type="match status" value="1"/>
</dbReference>
<protein>
    <submittedName>
        <fullName evidence="6">C-C motif chemokine 25</fullName>
    </submittedName>
</protein>
<sequence length="146" mass="15919">MKPCLLCCLGFCILGAWAPTVGAQGAFEDCCLAHHHPIPKSAIRQRATKFHYQSVSGSCNLKAVIFFLPRRVICGDPRDPQVQGLVKLLKQKLSKKMPPGGSRRARPVSHLGAVRLHSGGLPQFRDLTRSSTPRNASHPAMPSSEK</sequence>
<organism evidence="5 6">
    <name type="scientific">Erinaceus europaeus</name>
    <name type="common">Western European hedgehog</name>
    <dbReference type="NCBI Taxonomy" id="9365"/>
    <lineage>
        <taxon>Eukaryota</taxon>
        <taxon>Metazoa</taxon>
        <taxon>Chordata</taxon>
        <taxon>Craniata</taxon>
        <taxon>Vertebrata</taxon>
        <taxon>Euteleostomi</taxon>
        <taxon>Mammalia</taxon>
        <taxon>Eutheria</taxon>
        <taxon>Laurasiatheria</taxon>
        <taxon>Eulipotyphla</taxon>
        <taxon>Erinaceidae</taxon>
        <taxon>Erinaceinae</taxon>
        <taxon>Erinaceus</taxon>
    </lineage>
</organism>
<feature type="region of interest" description="Disordered" evidence="2">
    <location>
        <begin position="93"/>
        <end position="112"/>
    </location>
</feature>
<dbReference type="STRING" id="9365.ENSEEUP00000012074"/>
<proteinExistence type="predicted"/>
<dbReference type="GO" id="GO:0008009">
    <property type="term" value="F:chemokine activity"/>
    <property type="evidence" value="ECO:0007669"/>
    <property type="project" value="InterPro"/>
</dbReference>
<dbReference type="InterPro" id="IPR001811">
    <property type="entry name" value="Chemokine_IL8-like_dom"/>
</dbReference>
<dbReference type="Pfam" id="PF00048">
    <property type="entry name" value="IL8"/>
    <property type="match status" value="1"/>
</dbReference>
<evidence type="ECO:0000256" key="3">
    <source>
        <dbReference type="SAM" id="SignalP"/>
    </source>
</evidence>
<dbReference type="AlphaFoldDB" id="A0A1S3WNH0"/>
<evidence type="ECO:0000313" key="6">
    <source>
        <dbReference type="RefSeq" id="XP_016047921.1"/>
    </source>
</evidence>
<dbReference type="OrthoDB" id="9666074at2759"/>
<dbReference type="Proteomes" id="UP001652624">
    <property type="component" value="Chromosome 23"/>
</dbReference>
<keyword evidence="3" id="KW-0732">Signal</keyword>
<accession>A0A1S3WNH0</accession>
<dbReference type="FunCoup" id="A0A1S3WNH0">
    <property type="interactions" value="187"/>
</dbReference>